<feature type="domain" description="SLH" evidence="2">
    <location>
        <begin position="425"/>
        <end position="485"/>
    </location>
</feature>
<dbReference type="Proteomes" id="UP000178724">
    <property type="component" value="Unassembled WGS sequence"/>
</dbReference>
<dbReference type="AlphaFoldDB" id="A0A1F4Q2B1"/>
<sequence length="550" mass="59683">MGKVLAFAVLMISLCAPAALAEYKIAADPAAIGVGARPLGMGKSFVSLAGDTADIFLNPAGLAGIKKLALSSMSGKLLNEFNYINLAAAWPTRFGPVGLGFVNSNIGFTASAATIETTDGIRIYPSTTEGVSFSDNRNAVLLAWAFPWRQFFFGSTAKLYFGQLTGPGISGGKFQGWNVDLGAQYRLNPVFQLGASLQNVAPASAGAVIKWDNGTQERLPRIIKAGARVKLLGEDGARRFGKHTLSLLVDGDYSLFFPNYPIQYHAGLEWSPVELIDFRVGLDQDITGLSTGAEVANNLTAGLGLWFRDFRFDYAFHQYNNITSNDTHYFSLSWGLEREKPEEPPAPLIPTAPPLRRGVLKVANFADVAADLRSAKAILELKTSKIVLGYPDGNFRPNDEITRAELATILARGRSLSNPFRLEILPKDVRAGHWAAYYISEVLSAGIMQSDAAGNFDPKAKVSRAAAAASAARFARLPLGRLLEPPYEDVPGRRQFAREIAAAKEAGLLGFAEEKLFLPEKNLTRGEAAEMIAGTARVREFIEEFYEYEN</sequence>
<organism evidence="3 4">
    <name type="scientific">candidate division WOR-1 bacterium RIFCSPHIGHO2_01_FULL_53_15</name>
    <dbReference type="NCBI Taxonomy" id="1802564"/>
    <lineage>
        <taxon>Bacteria</taxon>
        <taxon>Bacillati</taxon>
        <taxon>Saganbacteria</taxon>
    </lineage>
</organism>
<evidence type="ECO:0000256" key="1">
    <source>
        <dbReference type="SAM" id="SignalP"/>
    </source>
</evidence>
<proteinExistence type="predicted"/>
<feature type="chain" id="PRO_5009513468" description="SLH domain-containing protein" evidence="1">
    <location>
        <begin position="22"/>
        <end position="550"/>
    </location>
</feature>
<dbReference type="PROSITE" id="PS51272">
    <property type="entry name" value="SLH"/>
    <property type="match status" value="2"/>
</dbReference>
<dbReference type="Pfam" id="PF00395">
    <property type="entry name" value="SLH"/>
    <property type="match status" value="3"/>
</dbReference>
<evidence type="ECO:0000313" key="4">
    <source>
        <dbReference type="Proteomes" id="UP000178724"/>
    </source>
</evidence>
<name>A0A1F4Q2B1_UNCSA</name>
<accession>A0A1F4Q2B1</accession>
<dbReference type="PANTHER" id="PTHR43308:SF5">
    <property type="entry name" value="S-LAYER PROTEIN _ PEPTIDOGLYCAN ENDO-BETA-N-ACETYLGLUCOSAMINIDASE"/>
    <property type="match status" value="1"/>
</dbReference>
<dbReference type="InterPro" id="IPR051465">
    <property type="entry name" value="Cell_Envelope_Struct_Comp"/>
</dbReference>
<keyword evidence="1" id="KW-0732">Signal</keyword>
<dbReference type="Gene3D" id="2.40.160.60">
    <property type="entry name" value="Outer membrane protein transport protein (OMPP1/FadL/TodX)"/>
    <property type="match status" value="1"/>
</dbReference>
<evidence type="ECO:0000259" key="2">
    <source>
        <dbReference type="PROSITE" id="PS51272"/>
    </source>
</evidence>
<protein>
    <recommendedName>
        <fullName evidence="2">SLH domain-containing protein</fullName>
    </recommendedName>
</protein>
<gene>
    <name evidence="3" type="ORF">A2625_04290</name>
</gene>
<evidence type="ECO:0000313" key="3">
    <source>
        <dbReference type="EMBL" id="OGB90183.1"/>
    </source>
</evidence>
<comment type="caution">
    <text evidence="3">The sequence shown here is derived from an EMBL/GenBank/DDBJ whole genome shotgun (WGS) entry which is preliminary data.</text>
</comment>
<feature type="domain" description="SLH" evidence="2">
    <location>
        <begin position="361"/>
        <end position="424"/>
    </location>
</feature>
<reference evidence="3 4" key="1">
    <citation type="journal article" date="2016" name="Nat. Commun.">
        <title>Thousands of microbial genomes shed light on interconnected biogeochemical processes in an aquifer system.</title>
        <authorList>
            <person name="Anantharaman K."/>
            <person name="Brown C.T."/>
            <person name="Hug L.A."/>
            <person name="Sharon I."/>
            <person name="Castelle C.J."/>
            <person name="Probst A.J."/>
            <person name="Thomas B.C."/>
            <person name="Singh A."/>
            <person name="Wilkins M.J."/>
            <person name="Karaoz U."/>
            <person name="Brodie E.L."/>
            <person name="Williams K.H."/>
            <person name="Hubbard S.S."/>
            <person name="Banfield J.F."/>
        </authorList>
    </citation>
    <scope>NUCLEOTIDE SEQUENCE [LARGE SCALE GENOMIC DNA]</scope>
</reference>
<feature type="signal peptide" evidence="1">
    <location>
        <begin position="1"/>
        <end position="21"/>
    </location>
</feature>
<dbReference type="EMBL" id="METM01000014">
    <property type="protein sequence ID" value="OGB90183.1"/>
    <property type="molecule type" value="Genomic_DNA"/>
</dbReference>
<dbReference type="PANTHER" id="PTHR43308">
    <property type="entry name" value="OUTER MEMBRANE PROTEIN ALPHA-RELATED"/>
    <property type="match status" value="1"/>
</dbReference>
<dbReference type="InterPro" id="IPR001119">
    <property type="entry name" value="SLH_dom"/>
</dbReference>